<comment type="caution">
    <text evidence="2">The sequence shown here is derived from an EMBL/GenBank/DDBJ whole genome shotgun (WGS) entry which is preliminary data.</text>
</comment>
<dbReference type="EMBL" id="JBHTAX010000001">
    <property type="protein sequence ID" value="MFC7191242.1"/>
    <property type="molecule type" value="Genomic_DNA"/>
</dbReference>
<evidence type="ECO:0000313" key="3">
    <source>
        <dbReference type="Proteomes" id="UP001596417"/>
    </source>
</evidence>
<reference evidence="2 3" key="1">
    <citation type="journal article" date="2019" name="Int. J. Syst. Evol. Microbiol.">
        <title>The Global Catalogue of Microorganisms (GCM) 10K type strain sequencing project: providing services to taxonomists for standard genome sequencing and annotation.</title>
        <authorList>
            <consortium name="The Broad Institute Genomics Platform"/>
            <consortium name="The Broad Institute Genome Sequencing Center for Infectious Disease"/>
            <person name="Wu L."/>
            <person name="Ma J."/>
        </authorList>
    </citation>
    <scope>NUCLEOTIDE SEQUENCE [LARGE SCALE GENOMIC DNA]</scope>
    <source>
        <strain evidence="2 3">RDMS1</strain>
    </source>
</reference>
<dbReference type="InterPro" id="IPR049173">
    <property type="entry name" value="NucS_N_sf"/>
</dbReference>
<gene>
    <name evidence="2" type="ORF">ACFQL7_16495</name>
</gene>
<feature type="domain" description="Endonuclease NucS N-terminal PH-like" evidence="1">
    <location>
        <begin position="4"/>
        <end position="90"/>
    </location>
</feature>
<dbReference type="GeneID" id="76200960"/>
<dbReference type="InterPro" id="IPR048302">
    <property type="entry name" value="NucS_N"/>
</dbReference>
<protein>
    <submittedName>
        <fullName evidence="2">Endonuclease NucS domain-containing protein</fullName>
    </submittedName>
</protein>
<dbReference type="Pfam" id="PF21003">
    <property type="entry name" value="NucS_N"/>
    <property type="match status" value="1"/>
</dbReference>
<keyword evidence="2" id="KW-0378">Hydrolase</keyword>
<dbReference type="Proteomes" id="UP001596417">
    <property type="component" value="Unassembled WGS sequence"/>
</dbReference>
<keyword evidence="2" id="KW-0255">Endonuclease</keyword>
<dbReference type="RefSeq" id="WP_264555732.1">
    <property type="nucleotide sequence ID" value="NZ_CP109979.1"/>
</dbReference>
<keyword evidence="3" id="KW-1185">Reference proteome</keyword>
<dbReference type="AlphaFoldDB" id="A0ABD5YQQ8"/>
<organism evidence="2 3">
    <name type="scientific">Halocatena marina</name>
    <dbReference type="NCBI Taxonomy" id="2934937"/>
    <lineage>
        <taxon>Archaea</taxon>
        <taxon>Methanobacteriati</taxon>
        <taxon>Methanobacteriota</taxon>
        <taxon>Stenosarchaea group</taxon>
        <taxon>Halobacteria</taxon>
        <taxon>Halobacteriales</taxon>
        <taxon>Natronomonadaceae</taxon>
        <taxon>Halocatena</taxon>
    </lineage>
</organism>
<dbReference type="GO" id="GO:0004519">
    <property type="term" value="F:endonuclease activity"/>
    <property type="evidence" value="ECO:0007669"/>
    <property type="project" value="UniProtKB-KW"/>
</dbReference>
<keyword evidence="2" id="KW-0540">Nuclease</keyword>
<evidence type="ECO:0000313" key="2">
    <source>
        <dbReference type="EMBL" id="MFC7191242.1"/>
    </source>
</evidence>
<dbReference type="Gene3D" id="2.70.180.20">
    <property type="match status" value="1"/>
</dbReference>
<proteinExistence type="predicted"/>
<accession>A0ABD5YQQ8</accession>
<evidence type="ECO:0000259" key="1">
    <source>
        <dbReference type="Pfam" id="PF21003"/>
    </source>
</evidence>
<sequence>MTNRIRVFAGECTAEFEGTRDRTSRGIIVALVKPDNTVLVHDSNGYSPVAWLTRPASLTIDHSDGTTIEARDGEQQLQIRFHEMYEKSTYPGSVAGVPVGTCSATGEALVRCRGSVVNVETGREYDISSGAVVLDEHCRDCGLPLIRVERGSRFEVCLDRACESIDSAVISAFDRTWSCPECGDALRIRQSGDLIVRCDSQSNGVSIDGQHCETEFEFPNGVVVGTCTCGLPVFETEDGRSVSPCAEQSCDTSSYVDS</sequence>
<name>A0ABD5YQQ8_9EURY</name>